<proteinExistence type="predicted"/>
<accession>A0A218XIF1</accession>
<evidence type="ECO:0000313" key="2">
    <source>
        <dbReference type="EMBL" id="OWM84550.1"/>
    </source>
</evidence>
<feature type="region of interest" description="Disordered" evidence="1">
    <location>
        <begin position="1"/>
        <end position="25"/>
    </location>
</feature>
<name>A0A218XIF1_PUNGR</name>
<feature type="compositionally biased region" description="Basic and acidic residues" evidence="1">
    <location>
        <begin position="75"/>
        <end position="86"/>
    </location>
</feature>
<feature type="compositionally biased region" description="Basic residues" evidence="1">
    <location>
        <begin position="54"/>
        <end position="68"/>
    </location>
</feature>
<gene>
    <name evidence="2" type="ORF">CDL15_Pgr000990</name>
</gene>
<dbReference type="AlphaFoldDB" id="A0A218XIF1"/>
<reference evidence="3" key="1">
    <citation type="journal article" date="2017" name="Plant J.">
        <title>The pomegranate (Punica granatum L.) genome and the genomics of punicalagin biosynthesis.</title>
        <authorList>
            <person name="Qin G."/>
            <person name="Xu C."/>
            <person name="Ming R."/>
            <person name="Tang H."/>
            <person name="Guyot R."/>
            <person name="Kramer E.M."/>
            <person name="Hu Y."/>
            <person name="Yi X."/>
            <person name="Qi Y."/>
            <person name="Xu X."/>
            <person name="Gao Z."/>
            <person name="Pan H."/>
            <person name="Jian J."/>
            <person name="Tian Y."/>
            <person name="Yue Z."/>
            <person name="Xu Y."/>
        </authorList>
    </citation>
    <scope>NUCLEOTIDE SEQUENCE [LARGE SCALE GENOMIC DNA]</scope>
    <source>
        <strain evidence="3">cv. Dabenzi</strain>
    </source>
</reference>
<dbReference type="EMBL" id="MTKT01001357">
    <property type="protein sequence ID" value="OWM84550.1"/>
    <property type="molecule type" value="Genomic_DNA"/>
</dbReference>
<evidence type="ECO:0000313" key="3">
    <source>
        <dbReference type="Proteomes" id="UP000197138"/>
    </source>
</evidence>
<dbReference type="Proteomes" id="UP000197138">
    <property type="component" value="Unassembled WGS sequence"/>
</dbReference>
<organism evidence="2 3">
    <name type="scientific">Punica granatum</name>
    <name type="common">Pomegranate</name>
    <dbReference type="NCBI Taxonomy" id="22663"/>
    <lineage>
        <taxon>Eukaryota</taxon>
        <taxon>Viridiplantae</taxon>
        <taxon>Streptophyta</taxon>
        <taxon>Embryophyta</taxon>
        <taxon>Tracheophyta</taxon>
        <taxon>Spermatophyta</taxon>
        <taxon>Magnoliopsida</taxon>
        <taxon>eudicotyledons</taxon>
        <taxon>Gunneridae</taxon>
        <taxon>Pentapetalae</taxon>
        <taxon>rosids</taxon>
        <taxon>malvids</taxon>
        <taxon>Myrtales</taxon>
        <taxon>Lythraceae</taxon>
        <taxon>Punica</taxon>
    </lineage>
</organism>
<comment type="caution">
    <text evidence="2">The sequence shown here is derived from an EMBL/GenBank/DDBJ whole genome shotgun (WGS) entry which is preliminary data.</text>
</comment>
<protein>
    <submittedName>
        <fullName evidence="2">Uncharacterized protein</fullName>
    </submittedName>
</protein>
<evidence type="ECO:0000256" key="1">
    <source>
        <dbReference type="SAM" id="MobiDB-lite"/>
    </source>
</evidence>
<feature type="region of interest" description="Disordered" evidence="1">
    <location>
        <begin position="42"/>
        <end position="86"/>
    </location>
</feature>
<sequence>MNRAGSDRTGPPARRRNRPEEKLGRAGTYWACSGRLLGWTCEAKGMGRGPLTKGRPKSGGKRRRRGWGRRFSPPGRRDDGTRGCGR</sequence>